<evidence type="ECO:0000313" key="2">
    <source>
        <dbReference type="Proteomes" id="UP001497535"/>
    </source>
</evidence>
<protein>
    <submittedName>
        <fullName evidence="1">Uncharacterized protein</fullName>
    </submittedName>
</protein>
<proteinExistence type="predicted"/>
<evidence type="ECO:0000313" key="1">
    <source>
        <dbReference type="EMBL" id="CAK5085306.1"/>
    </source>
</evidence>
<comment type="caution">
    <text evidence="1">The sequence shown here is derived from an EMBL/GenBank/DDBJ whole genome shotgun (WGS) entry which is preliminary data.</text>
</comment>
<sequence>METLRSRQTGFLFCKKFRNFFNFFFNFSAALKQLLNLNQPFTQSLAVEPTWKLLIFDGYGQDIISPLLNVKQLREAGVTLHMHLNSQRETLPDVPAVYFVSPTESNIQIICNDLRKSMYDSYYFNMIYPLPRPLLEDLALSAVEGGIVQQVQKVTDQFLAFISLEDDLFMLSRYSQTSPYSFFALNNPSASDESMNKIISSIANGLFSICITSGVVPIIKCPKNNAAERVAEKLDQKIRDNLRDARNNLFTQENVRASHLNIHRPVLVIADRSLDLSTMLHHTWTYQAMIADILDMDLNRIRMKDKNARQKDYEFSNEDKLFNSYKGSAFPLVAEAIQEDLEAYRKNEEEIRRLKDSMGIEGSTIIENESDFLLDSATNKLSSAVGSLPELLEKKRLIDLHTNVATALLDNIKSRKLDILYETEEKLLTGQDLPLMECLRECSTNEDALRFALIAACSKNLSTTEQREILAHFEEKGISPDALNFVRQLRSFSNVGGHTELHLGAGTKTVGMFSKLLNQSSKFVMEGVKNLVPKKHCLPLTKMIEQLTEVKISGGMQSVTGLSVGGSSNALDGADEFRVFDPKLTQGSIKDGLRSTYPVVDVIVFVVGGGNYVEYQNVIEWAKTKPSIQRITYGCTEMVSPKCFVEQLSHLGEKSRG</sequence>
<accession>A0ACB1A4A0</accession>
<name>A0ACB1A4A0_MELEN</name>
<organism evidence="1 2">
    <name type="scientific">Meloidogyne enterolobii</name>
    <name type="common">Root-knot nematode worm</name>
    <name type="synonym">Meloidogyne mayaguensis</name>
    <dbReference type="NCBI Taxonomy" id="390850"/>
    <lineage>
        <taxon>Eukaryota</taxon>
        <taxon>Metazoa</taxon>
        <taxon>Ecdysozoa</taxon>
        <taxon>Nematoda</taxon>
        <taxon>Chromadorea</taxon>
        <taxon>Rhabditida</taxon>
        <taxon>Tylenchina</taxon>
        <taxon>Tylenchomorpha</taxon>
        <taxon>Tylenchoidea</taxon>
        <taxon>Meloidogynidae</taxon>
        <taxon>Meloidogyninae</taxon>
        <taxon>Meloidogyne</taxon>
    </lineage>
</organism>
<reference evidence="1" key="1">
    <citation type="submission" date="2023-11" db="EMBL/GenBank/DDBJ databases">
        <authorList>
            <person name="Poullet M."/>
        </authorList>
    </citation>
    <scope>NUCLEOTIDE SEQUENCE</scope>
    <source>
        <strain evidence="1">E1834</strain>
    </source>
</reference>
<gene>
    <name evidence="1" type="ORF">MENTE1834_LOCUS32746</name>
</gene>
<keyword evidence="2" id="KW-1185">Reference proteome</keyword>
<dbReference type="EMBL" id="CAVMJV010000057">
    <property type="protein sequence ID" value="CAK5085306.1"/>
    <property type="molecule type" value="Genomic_DNA"/>
</dbReference>
<dbReference type="Proteomes" id="UP001497535">
    <property type="component" value="Unassembled WGS sequence"/>
</dbReference>